<keyword evidence="1" id="KW-1185">Reference proteome</keyword>
<dbReference type="AlphaFoldDB" id="A0A915EBT9"/>
<organism evidence="1 2">
    <name type="scientific">Ditylenchus dipsaci</name>
    <dbReference type="NCBI Taxonomy" id="166011"/>
    <lineage>
        <taxon>Eukaryota</taxon>
        <taxon>Metazoa</taxon>
        <taxon>Ecdysozoa</taxon>
        <taxon>Nematoda</taxon>
        <taxon>Chromadorea</taxon>
        <taxon>Rhabditida</taxon>
        <taxon>Tylenchina</taxon>
        <taxon>Tylenchomorpha</taxon>
        <taxon>Sphaerularioidea</taxon>
        <taxon>Anguinidae</taxon>
        <taxon>Anguininae</taxon>
        <taxon>Ditylenchus</taxon>
    </lineage>
</organism>
<protein>
    <submittedName>
        <fullName evidence="2">Uncharacterized protein</fullName>
    </submittedName>
</protein>
<proteinExistence type="predicted"/>
<evidence type="ECO:0000313" key="1">
    <source>
        <dbReference type="Proteomes" id="UP000887574"/>
    </source>
</evidence>
<dbReference type="WBParaSite" id="jg5005">
    <property type="protein sequence ID" value="jg5005"/>
    <property type="gene ID" value="jg5005"/>
</dbReference>
<dbReference type="Proteomes" id="UP000887574">
    <property type="component" value="Unplaced"/>
</dbReference>
<accession>A0A915EBT9</accession>
<sequence length="273" mass="29576">MLPRSDVPFQVSNFTFPAIIPPVISRAASHRFSDSYKGNCHTSTFSSSQPIKGSTSISNSQEPHALSSTIISLEPCAPTSTSTFKTASTINQPVITPEAKGDLYFQASNHSNAESVQCAMSSRRRVSHVVSSSASSHVFSPTPVKWGDQMESSKCSLWESLQFKVQTRVSAAEILFNSRASSLPVYSQWESIQLQCQSSVSAREVQFGSQLPVLQCQAPVGNSQICCSCSIQWFVRPLALMGFQLSTGSPASVSSLKSRRGIASYSISRFSVQ</sequence>
<name>A0A915EBT9_9BILA</name>
<reference evidence="2" key="1">
    <citation type="submission" date="2022-11" db="UniProtKB">
        <authorList>
            <consortium name="WormBaseParasite"/>
        </authorList>
    </citation>
    <scope>IDENTIFICATION</scope>
</reference>
<evidence type="ECO:0000313" key="2">
    <source>
        <dbReference type="WBParaSite" id="jg5005"/>
    </source>
</evidence>